<protein>
    <submittedName>
        <fullName evidence="2">Uncharacterized protein</fullName>
    </submittedName>
</protein>
<evidence type="ECO:0000256" key="1">
    <source>
        <dbReference type="SAM" id="MobiDB-lite"/>
    </source>
</evidence>
<gene>
    <name evidence="2" type="ORF">H3BulkL172605e138_000003</name>
</gene>
<reference evidence="2" key="1">
    <citation type="submission" date="2019-05" db="EMBL/GenBank/DDBJ databases">
        <title>Metatranscriptomic reconstruction reveals RNA viruses with the potential to shape carbon cycling in soil.</title>
        <authorList>
            <person name="Starr E.P."/>
            <person name="Nuccio E."/>
            <person name="Pett-Ridge J."/>
            <person name="Banfield J.F."/>
            <person name="Firestone M.K."/>
        </authorList>
    </citation>
    <scope>NUCLEOTIDE SEQUENCE</scope>
    <source>
        <strain evidence="2">H3_Bulk_Litter_17_scaffold_2605_e_138</strain>
    </source>
</reference>
<accession>A0A514CZM0</accession>
<sequence>MAFTDPQSVTISGTTTPLPRTSTGDGTSKYQSSDGLITFTASTAYGRRMRHVLRLDHSKIAADPLAPAMNAKVSASVYLVIDEPNVGYDNTELLAIYTGLKTLVTASSDALVSKVLGGES</sequence>
<organism evidence="2">
    <name type="scientific">Leviviridae sp</name>
    <dbReference type="NCBI Taxonomy" id="2027243"/>
    <lineage>
        <taxon>Viruses</taxon>
        <taxon>Riboviria</taxon>
        <taxon>Orthornavirae</taxon>
        <taxon>Lenarviricota</taxon>
        <taxon>Leviviricetes</taxon>
        <taxon>Norzivirales</taxon>
        <taxon>Fiersviridae</taxon>
    </lineage>
</organism>
<proteinExistence type="predicted"/>
<feature type="region of interest" description="Disordered" evidence="1">
    <location>
        <begin position="1"/>
        <end position="30"/>
    </location>
</feature>
<evidence type="ECO:0000313" key="2">
    <source>
        <dbReference type="EMBL" id="QDH86810.1"/>
    </source>
</evidence>
<name>A0A514CZM0_9VIRU</name>
<dbReference type="EMBL" id="MN032943">
    <property type="protein sequence ID" value="QDH86810.1"/>
    <property type="molecule type" value="Genomic_RNA"/>
</dbReference>